<dbReference type="Proteomes" id="UP000283872">
    <property type="component" value="Unassembled WGS sequence"/>
</dbReference>
<reference evidence="1 2" key="1">
    <citation type="submission" date="2018-08" db="EMBL/GenBank/DDBJ databases">
        <title>A genome reference for cultivated species of the human gut microbiota.</title>
        <authorList>
            <person name="Zou Y."/>
            <person name="Xue W."/>
            <person name="Luo G."/>
        </authorList>
    </citation>
    <scope>NUCLEOTIDE SEQUENCE [LARGE SCALE GENOMIC DNA]</scope>
    <source>
        <strain evidence="1 2">AF24-12</strain>
    </source>
</reference>
<organism evidence="1 2">
    <name type="scientific">Segatella copri</name>
    <dbReference type="NCBI Taxonomy" id="165179"/>
    <lineage>
        <taxon>Bacteria</taxon>
        <taxon>Pseudomonadati</taxon>
        <taxon>Bacteroidota</taxon>
        <taxon>Bacteroidia</taxon>
        <taxon>Bacteroidales</taxon>
        <taxon>Prevotellaceae</taxon>
        <taxon>Segatella</taxon>
    </lineage>
</organism>
<protein>
    <submittedName>
        <fullName evidence="1">Uncharacterized protein</fullName>
    </submittedName>
</protein>
<evidence type="ECO:0000313" key="1">
    <source>
        <dbReference type="EMBL" id="RGS11895.1"/>
    </source>
</evidence>
<dbReference type="EMBL" id="QRVA01000046">
    <property type="protein sequence ID" value="RGS11895.1"/>
    <property type="molecule type" value="Genomic_DNA"/>
</dbReference>
<proteinExistence type="predicted"/>
<accession>A0A3R6AL03</accession>
<gene>
    <name evidence="1" type="ORF">DWY11_13500</name>
</gene>
<sequence>MKVRFTGREYFLQNNYFSHHTANFGYMTDSIALIINSVSNFLAKKQFVYMFFVTISHIKIYE</sequence>
<comment type="caution">
    <text evidence="1">The sequence shown here is derived from an EMBL/GenBank/DDBJ whole genome shotgun (WGS) entry which is preliminary data.</text>
</comment>
<evidence type="ECO:0000313" key="2">
    <source>
        <dbReference type="Proteomes" id="UP000283872"/>
    </source>
</evidence>
<name>A0A3R6AL03_9BACT</name>
<dbReference type="AlphaFoldDB" id="A0A3R6AL03"/>